<gene>
    <name evidence="1" type="ORF">BLA29_015305</name>
</gene>
<organism evidence="1 2">
    <name type="scientific">Euroglyphus maynei</name>
    <name type="common">Mayne's house dust mite</name>
    <dbReference type="NCBI Taxonomy" id="6958"/>
    <lineage>
        <taxon>Eukaryota</taxon>
        <taxon>Metazoa</taxon>
        <taxon>Ecdysozoa</taxon>
        <taxon>Arthropoda</taxon>
        <taxon>Chelicerata</taxon>
        <taxon>Arachnida</taxon>
        <taxon>Acari</taxon>
        <taxon>Acariformes</taxon>
        <taxon>Sarcoptiformes</taxon>
        <taxon>Astigmata</taxon>
        <taxon>Psoroptidia</taxon>
        <taxon>Analgoidea</taxon>
        <taxon>Pyroglyphidae</taxon>
        <taxon>Pyroglyphinae</taxon>
        <taxon>Euroglyphus</taxon>
    </lineage>
</organism>
<accession>A0A1Y3BSF5</accession>
<evidence type="ECO:0000313" key="1">
    <source>
        <dbReference type="EMBL" id="OTF83870.1"/>
    </source>
</evidence>
<evidence type="ECO:0000313" key="2">
    <source>
        <dbReference type="Proteomes" id="UP000194236"/>
    </source>
</evidence>
<proteinExistence type="predicted"/>
<reference evidence="1 2" key="1">
    <citation type="submission" date="2017-03" db="EMBL/GenBank/DDBJ databases">
        <title>Genome Survey of Euroglyphus maynei.</title>
        <authorList>
            <person name="Arlian L.G."/>
            <person name="Morgan M.S."/>
            <person name="Rider S.D."/>
        </authorList>
    </citation>
    <scope>NUCLEOTIDE SEQUENCE [LARGE SCALE GENOMIC DNA]</scope>
    <source>
        <strain evidence="1">Arlian Lab</strain>
        <tissue evidence="1">Whole body</tissue>
    </source>
</reference>
<dbReference type="EMBL" id="MUJZ01001773">
    <property type="protein sequence ID" value="OTF83870.1"/>
    <property type="molecule type" value="Genomic_DNA"/>
</dbReference>
<protein>
    <submittedName>
        <fullName evidence="1">Uncharacterized protein</fullName>
    </submittedName>
</protein>
<dbReference type="Proteomes" id="UP000194236">
    <property type="component" value="Unassembled WGS sequence"/>
</dbReference>
<name>A0A1Y3BSF5_EURMA</name>
<comment type="caution">
    <text evidence="1">The sequence shown here is derived from an EMBL/GenBank/DDBJ whole genome shotgun (WGS) entry which is preliminary data.</text>
</comment>
<dbReference type="AlphaFoldDB" id="A0A1Y3BSF5"/>
<sequence length="63" mass="7107">MIQPLRLRTANAVLPSATLKPTNTINDQIANLKISRQMINEKENGQIFRSKIPVLKSRIGFDC</sequence>
<keyword evidence="2" id="KW-1185">Reference proteome</keyword>
<feature type="non-terminal residue" evidence="1">
    <location>
        <position position="63"/>
    </location>
</feature>